<dbReference type="Gene3D" id="1.10.260.130">
    <property type="match status" value="1"/>
</dbReference>
<feature type="signal peptide" evidence="2">
    <location>
        <begin position="1"/>
        <end position="16"/>
    </location>
</feature>
<evidence type="ECO:0000256" key="1">
    <source>
        <dbReference type="ARBA" id="ARBA00022801"/>
    </source>
</evidence>
<comment type="caution">
    <text evidence="3">The sequence shown here is derived from an EMBL/GenBank/DDBJ whole genome shotgun (WGS) entry which is preliminary data.</text>
</comment>
<dbReference type="EMBL" id="NJES01000050">
    <property type="protein sequence ID" value="PHH79294.1"/>
    <property type="molecule type" value="Genomic_DNA"/>
</dbReference>
<accession>A0A2C5ZIP5</accession>
<dbReference type="InterPro" id="IPR005152">
    <property type="entry name" value="Lipase_secreted"/>
</dbReference>
<dbReference type="GO" id="GO:0016042">
    <property type="term" value="P:lipid catabolic process"/>
    <property type="evidence" value="ECO:0007669"/>
    <property type="project" value="InterPro"/>
</dbReference>
<protein>
    <recommendedName>
        <fullName evidence="5">Secretory lipase</fullName>
    </recommendedName>
</protein>
<evidence type="ECO:0000256" key="2">
    <source>
        <dbReference type="SAM" id="SignalP"/>
    </source>
</evidence>
<dbReference type="PANTHER" id="PTHR34853:SF5">
    <property type="entry name" value="LIP-DOMAIN-CONTAINING PROTEIN-RELATED"/>
    <property type="match status" value="1"/>
</dbReference>
<dbReference type="InterPro" id="IPR029058">
    <property type="entry name" value="AB_hydrolase_fold"/>
</dbReference>
<gene>
    <name evidence="3" type="ORF">CDD80_5195</name>
</gene>
<name>A0A2C5ZIP5_9HYPO</name>
<evidence type="ECO:0008006" key="5">
    <source>
        <dbReference type="Google" id="ProtNLM"/>
    </source>
</evidence>
<keyword evidence="4" id="KW-1185">Reference proteome</keyword>
<dbReference type="GO" id="GO:0004806">
    <property type="term" value="F:triacylglycerol lipase activity"/>
    <property type="evidence" value="ECO:0007669"/>
    <property type="project" value="InterPro"/>
</dbReference>
<reference evidence="3 4" key="1">
    <citation type="submission" date="2017-06" db="EMBL/GenBank/DDBJ databases">
        <title>Ant-infecting Ophiocordyceps genomes reveal a high diversity of potential behavioral manipulation genes and a possible major role for enterotoxins.</title>
        <authorList>
            <person name="De Bekker C."/>
            <person name="Evans H.C."/>
            <person name="Brachmann A."/>
            <person name="Hughes D.P."/>
        </authorList>
    </citation>
    <scope>NUCLEOTIDE SEQUENCE [LARGE SCALE GENOMIC DNA]</scope>
    <source>
        <strain evidence="3 4">Map16</strain>
    </source>
</reference>
<evidence type="ECO:0000313" key="4">
    <source>
        <dbReference type="Proteomes" id="UP000226431"/>
    </source>
</evidence>
<keyword evidence="2" id="KW-0732">Signal</keyword>
<dbReference type="SUPFAM" id="SSF53474">
    <property type="entry name" value="alpha/beta-Hydrolases"/>
    <property type="match status" value="1"/>
</dbReference>
<dbReference type="Gene3D" id="3.40.50.1820">
    <property type="entry name" value="alpha/beta hydrolase"/>
    <property type="match status" value="1"/>
</dbReference>
<dbReference type="PANTHER" id="PTHR34853">
    <property type="match status" value="1"/>
</dbReference>
<organism evidence="3 4">
    <name type="scientific">Ophiocordyceps camponoti-rufipedis</name>
    <dbReference type="NCBI Taxonomy" id="2004952"/>
    <lineage>
        <taxon>Eukaryota</taxon>
        <taxon>Fungi</taxon>
        <taxon>Dikarya</taxon>
        <taxon>Ascomycota</taxon>
        <taxon>Pezizomycotina</taxon>
        <taxon>Sordariomycetes</taxon>
        <taxon>Hypocreomycetidae</taxon>
        <taxon>Hypocreales</taxon>
        <taxon>Ophiocordycipitaceae</taxon>
        <taxon>Ophiocordyceps</taxon>
    </lineage>
</organism>
<evidence type="ECO:0000313" key="3">
    <source>
        <dbReference type="EMBL" id="PHH79294.1"/>
    </source>
</evidence>
<dbReference type="Proteomes" id="UP000226431">
    <property type="component" value="Unassembled WGS sequence"/>
</dbReference>
<proteinExistence type="predicted"/>
<dbReference type="OrthoDB" id="2373480at2759"/>
<dbReference type="STRING" id="2004952.A0A2C5ZIP5"/>
<dbReference type="AlphaFoldDB" id="A0A2C5ZIP5"/>
<sequence length="526" mass="58323">MKSLLFLIAQLATVNAYCKLLTTHCPRPGDFNCLCGPVYVCQHADEYPPLRRPSDSMLYVHEREFQRFFQQRTYNCIRLNVDVCQPTIDNNNNSNITTVVPPSQDDFYTVPQNISNLPPGTILRSRKAPSPLAVSDMDYAAETYQLLYTTTDEDNSNTATVATLLIPKNANRSTLVSFQTAVHTVTIDCAPSFSFLNASKAYPLLDSPTSQVQLLFVQAALSRGFNVVVPDFGGPNATILKDRLPEHAVLDGVRASLNSGLVDKNATAALWGYSGGGTTTFRAVQAQPEYAPELRIAGAAIGGAPIYMNPLDKLRALIVNKSPYAGFIPILIHMYAAIRPEFQDVVDEMLKPEYRESFDLPLHQCTDGNFNFFSNLDVLSWFRNTSFLDITPTPDESTKLKVPSDIPIYWYHATADLLANFYDTSYRLDGYCSDGASITQLINTGRDLSHTSFAIVGASGALKWLADRFDGVVQDKGCSKKATTSMELDDEFLALFTDDIRQNLAATLYKGRMDLLAARRTFRIPE</sequence>
<keyword evidence="1" id="KW-0378">Hydrolase</keyword>
<feature type="chain" id="PRO_5012338250" description="Secretory lipase" evidence="2">
    <location>
        <begin position="17"/>
        <end position="526"/>
    </location>
</feature>
<dbReference type="Pfam" id="PF03583">
    <property type="entry name" value="LIP"/>
    <property type="match status" value="1"/>
</dbReference>